<dbReference type="InterPro" id="IPR036849">
    <property type="entry name" value="Enolase-like_C_sf"/>
</dbReference>
<dbReference type="Pfam" id="PF02746">
    <property type="entry name" value="MR_MLE_N"/>
    <property type="match status" value="1"/>
</dbReference>
<reference evidence="11" key="2">
    <citation type="submission" date="2022-06" db="EMBL/GenBank/DDBJ databases">
        <title>Isolation of gut microbiota from human fecal samples.</title>
        <authorList>
            <person name="Pamer E.G."/>
            <person name="Barat B."/>
            <person name="Waligurski E."/>
            <person name="Medina S."/>
            <person name="Paddock L."/>
            <person name="Mostad J."/>
        </authorList>
    </citation>
    <scope>NUCLEOTIDE SEQUENCE</scope>
    <source>
        <strain evidence="11">DFI.9.91</strain>
    </source>
</reference>
<dbReference type="SFLD" id="SFLDG00180">
    <property type="entry name" value="muconate_cycloisomerase"/>
    <property type="match status" value="2"/>
</dbReference>
<feature type="domain" description="Mandelate racemase/muconate lactonizing enzyme C-terminal" evidence="9">
    <location>
        <begin position="141"/>
        <end position="239"/>
    </location>
</feature>
<feature type="binding site" evidence="6">
    <location>
        <position position="295"/>
    </location>
    <ligand>
        <name>substrate</name>
    </ligand>
</feature>
<dbReference type="EMBL" id="JAKNJB010000010">
    <property type="protein sequence ID" value="MCG4526857.1"/>
    <property type="molecule type" value="Genomic_DNA"/>
</dbReference>
<comment type="cofactor">
    <cofactor evidence="7 8">
        <name>Mg(2+)</name>
        <dbReference type="ChEBI" id="CHEBI:18420"/>
    </cofactor>
    <text evidence="7 8">Binds 1 Mg(2+) ion per subunit.</text>
</comment>
<dbReference type="Proteomes" id="UP001200313">
    <property type="component" value="Unassembled WGS sequence"/>
</dbReference>
<keyword evidence="3 7" id="KW-0460">Magnesium</keyword>
<dbReference type="InterPro" id="IPR029017">
    <property type="entry name" value="Enolase-like_N"/>
</dbReference>
<feature type="binding site" evidence="7">
    <location>
        <position position="243"/>
    </location>
    <ligand>
        <name>Mg(2+)</name>
        <dbReference type="ChEBI" id="CHEBI:18420"/>
    </ligand>
</feature>
<evidence type="ECO:0000313" key="11">
    <source>
        <dbReference type="EMBL" id="MCQ4768945.1"/>
    </source>
</evidence>
<evidence type="ECO:0000256" key="6">
    <source>
        <dbReference type="PIRSR" id="PIRSR634603-2"/>
    </source>
</evidence>
<dbReference type="Gene3D" id="3.30.390.10">
    <property type="entry name" value="Enolase-like, N-terminal domain"/>
    <property type="match status" value="1"/>
</dbReference>
<dbReference type="GO" id="GO:0000287">
    <property type="term" value="F:magnesium ion binding"/>
    <property type="evidence" value="ECO:0007669"/>
    <property type="project" value="UniProtKB-ARBA"/>
</dbReference>
<name>A0AAW5JJQ7_9FIRM</name>
<dbReference type="SFLD" id="SFLDS00001">
    <property type="entry name" value="Enolase"/>
    <property type="match status" value="2"/>
</dbReference>
<dbReference type="Pfam" id="PF13378">
    <property type="entry name" value="MR_MLE_C"/>
    <property type="match status" value="1"/>
</dbReference>
<sequence length="362" mass="38545">MVIRDIQAGRISLPLRTPFKTALRTVDAVDDVVVRVVADDGQVGYGEAPPTAVITGDTLGSIACAVKDFIRPALVGMDVEDLDAVMAKLQGCMVKNTSAKAAVDMAVLDLWGKRWGAPLYQLLGGARRCFQTDITISVNSIDQMVSDSLDAVRRGYRTLKIKVGKEGVQDVARIAAIRKAVGPEVLLRVDANQGWDARQSVAIISAMEDQGLDIELVEQPVKAHDLEGMRYITQRVQTPILADESVFSPADAIHIIQSGAADLINIKLMKTGGIWPALKICDIAELYGVECMIGCMLESRLSVAAAAHLAAARGIITRADLDGPSLCAADPFTGGPNFDEATITMSDDPGIGVSSIPCSSWS</sequence>
<dbReference type="SUPFAM" id="SSF54826">
    <property type="entry name" value="Enolase N-terminal domain-like"/>
    <property type="match status" value="1"/>
</dbReference>
<comment type="caution">
    <text evidence="11">The sequence shown here is derived from an EMBL/GenBank/DDBJ whole genome shotgun (WGS) entry which is preliminary data.</text>
</comment>
<dbReference type="GO" id="GO:0016855">
    <property type="term" value="F:racemase and epimerase activity, acting on amino acids and derivatives"/>
    <property type="evidence" value="ECO:0007669"/>
    <property type="project" value="UniProtKB-UniRule"/>
</dbReference>
<reference evidence="10 12" key="1">
    <citation type="submission" date="2022-01" db="EMBL/GenBank/DDBJ databases">
        <title>Collection of gut derived symbiotic bacterial strains cultured from healthy donors.</title>
        <authorList>
            <person name="Lin H."/>
            <person name="Kohout C."/>
            <person name="Waligurski E."/>
            <person name="Pamer E.G."/>
        </authorList>
    </citation>
    <scope>NUCLEOTIDE SEQUENCE [LARGE SCALE GENOMIC DNA]</scope>
    <source>
        <strain evidence="10 12">DFI.3.7</strain>
    </source>
</reference>
<evidence type="ECO:0000313" key="13">
    <source>
        <dbReference type="Proteomes" id="UP001204562"/>
    </source>
</evidence>
<feature type="active site" description="Proton acceptor; specific for (R)-substrate epimerization" evidence="5">
    <location>
        <position position="162"/>
    </location>
</feature>
<feature type="binding site" evidence="6">
    <location>
        <position position="297"/>
    </location>
    <ligand>
        <name>substrate</name>
    </ligand>
</feature>
<evidence type="ECO:0000256" key="7">
    <source>
        <dbReference type="PIRSR" id="PIRSR634603-3"/>
    </source>
</evidence>
<dbReference type="SMART" id="SM00922">
    <property type="entry name" value="MR_MLE"/>
    <property type="match status" value="1"/>
</dbReference>
<dbReference type="InterPro" id="IPR013341">
    <property type="entry name" value="Mandelate_racemase_N_dom"/>
</dbReference>
<feature type="active site" description="Proton acceptor; specific for (S)-substrate epimerization" evidence="5">
    <location>
        <position position="267"/>
    </location>
</feature>
<feature type="binding site" evidence="6">
    <location>
        <position position="160"/>
    </location>
    <ligand>
        <name>substrate</name>
    </ligand>
</feature>
<dbReference type="PANTHER" id="PTHR48073:SF2">
    <property type="entry name" value="O-SUCCINYLBENZOATE SYNTHASE"/>
    <property type="match status" value="1"/>
</dbReference>
<dbReference type="SFLD" id="SFLDF00010">
    <property type="entry name" value="dipeptide_epimerase"/>
    <property type="match status" value="1"/>
</dbReference>
<dbReference type="AlphaFoldDB" id="A0AAW5JJQ7"/>
<evidence type="ECO:0000313" key="10">
    <source>
        <dbReference type="EMBL" id="MCG4526857.1"/>
    </source>
</evidence>
<feature type="binding site" evidence="6">
    <location>
        <position position="135"/>
    </location>
    <ligand>
        <name>substrate</name>
    </ligand>
</feature>
<feature type="binding site" evidence="7">
    <location>
        <position position="218"/>
    </location>
    <ligand>
        <name>Mg(2+)</name>
        <dbReference type="ChEBI" id="CHEBI:18420"/>
    </ligand>
</feature>
<evidence type="ECO:0000259" key="9">
    <source>
        <dbReference type="SMART" id="SM00922"/>
    </source>
</evidence>
<feature type="binding site" evidence="7">
    <location>
        <position position="190"/>
    </location>
    <ligand>
        <name>Mg(2+)</name>
        <dbReference type="ChEBI" id="CHEBI:18420"/>
    </ligand>
</feature>
<protein>
    <recommendedName>
        <fullName evidence="8">Dipeptide epimerase</fullName>
        <ecNumber evidence="8">5.1.1.-</ecNumber>
    </recommendedName>
</protein>
<evidence type="ECO:0000256" key="3">
    <source>
        <dbReference type="ARBA" id="ARBA00022842"/>
    </source>
</evidence>
<dbReference type="Gene3D" id="3.20.20.120">
    <property type="entry name" value="Enolase-like C-terminal domain"/>
    <property type="match status" value="1"/>
</dbReference>
<dbReference type="SFLD" id="SFLDF00009">
    <property type="entry name" value="o-succinylbenzoate_synthase"/>
    <property type="match status" value="1"/>
</dbReference>
<dbReference type="InterPro" id="IPR013342">
    <property type="entry name" value="Mandelate_racemase_C"/>
</dbReference>
<proteinExistence type="inferred from homology"/>
<dbReference type="GO" id="GO:0006518">
    <property type="term" value="P:peptide metabolic process"/>
    <property type="evidence" value="ECO:0007669"/>
    <property type="project" value="UniProtKB-ARBA"/>
</dbReference>
<evidence type="ECO:0000256" key="4">
    <source>
        <dbReference type="ARBA" id="ARBA00023235"/>
    </source>
</evidence>
<evidence type="ECO:0000256" key="8">
    <source>
        <dbReference type="RuleBase" id="RU366006"/>
    </source>
</evidence>
<dbReference type="RefSeq" id="WP_238073735.1">
    <property type="nucleotide sequence ID" value="NZ_JAKNJB010000010.1"/>
</dbReference>
<evidence type="ECO:0000313" key="12">
    <source>
        <dbReference type="Proteomes" id="UP001200313"/>
    </source>
</evidence>
<evidence type="ECO:0000256" key="2">
    <source>
        <dbReference type="ARBA" id="ARBA00022723"/>
    </source>
</evidence>
<dbReference type="PANTHER" id="PTHR48073">
    <property type="entry name" value="O-SUCCINYLBENZOATE SYNTHASE-RELATED"/>
    <property type="match status" value="1"/>
</dbReference>
<evidence type="ECO:0000256" key="1">
    <source>
        <dbReference type="ARBA" id="ARBA00008031"/>
    </source>
</evidence>
<feature type="binding site" evidence="6">
    <location>
        <position position="320"/>
    </location>
    <ligand>
        <name>substrate</name>
    </ligand>
</feature>
<keyword evidence="2 7" id="KW-0479">Metal-binding</keyword>
<keyword evidence="4 8" id="KW-0413">Isomerase</keyword>
<gene>
    <name evidence="10" type="ORF">L0P79_07165</name>
    <name evidence="11" type="ORF">NE579_00500</name>
</gene>
<dbReference type="FunFam" id="3.30.390.10:FF:000009">
    <property type="entry name" value="Hydrophobic dipeptide epimerase"/>
    <property type="match status" value="1"/>
</dbReference>
<accession>A0AAW5JJQ7</accession>
<organism evidence="11 13">
    <name type="scientific">Intestinimonas massiliensis</name>
    <name type="common">ex Afouda et al. 2020</name>
    <dbReference type="NCBI Taxonomy" id="1673721"/>
    <lineage>
        <taxon>Bacteria</taxon>
        <taxon>Bacillati</taxon>
        <taxon>Bacillota</taxon>
        <taxon>Clostridia</taxon>
        <taxon>Eubacteriales</taxon>
        <taxon>Intestinimonas</taxon>
    </lineage>
</organism>
<dbReference type="CDD" id="cd03319">
    <property type="entry name" value="L-Ala-DL-Glu_epimerase"/>
    <property type="match status" value="1"/>
</dbReference>
<feature type="binding site" evidence="6">
    <location>
        <position position="24"/>
    </location>
    <ligand>
        <name>substrate</name>
    </ligand>
</feature>
<dbReference type="EC" id="5.1.1.-" evidence="8"/>
<dbReference type="EMBL" id="JANFYS010000001">
    <property type="protein sequence ID" value="MCQ4768945.1"/>
    <property type="molecule type" value="Genomic_DNA"/>
</dbReference>
<dbReference type="Proteomes" id="UP001204562">
    <property type="component" value="Unassembled WGS sequence"/>
</dbReference>
<keyword evidence="12" id="KW-1185">Reference proteome</keyword>
<dbReference type="InterPro" id="IPR029065">
    <property type="entry name" value="Enolase_C-like"/>
</dbReference>
<dbReference type="SUPFAM" id="SSF51604">
    <property type="entry name" value="Enolase C-terminal domain-like"/>
    <property type="match status" value="1"/>
</dbReference>
<evidence type="ECO:0000256" key="5">
    <source>
        <dbReference type="PIRSR" id="PIRSR634603-1"/>
    </source>
</evidence>
<feature type="binding site" evidence="6">
    <location>
        <position position="322"/>
    </location>
    <ligand>
        <name>substrate</name>
    </ligand>
</feature>
<comment type="similarity">
    <text evidence="1 8">Belongs to the mandelate racemase/muconate lactonizing enzyme family.</text>
</comment>
<dbReference type="InterPro" id="IPR034603">
    <property type="entry name" value="Dipeptide_epimerase"/>
</dbReference>